<comment type="similarity">
    <text evidence="1">Belongs to the DapB family.</text>
</comment>
<keyword evidence="5 14" id="KW-0560">Oxidoreductase</keyword>
<evidence type="ECO:0000256" key="5">
    <source>
        <dbReference type="ARBA" id="ARBA00023002"/>
    </source>
</evidence>
<dbReference type="InterPro" id="IPR000846">
    <property type="entry name" value="DapB_N"/>
</dbReference>
<dbReference type="Gene3D" id="3.40.50.720">
    <property type="entry name" value="NAD(P)-binding Rossmann-like Domain"/>
    <property type="match status" value="1"/>
</dbReference>
<dbReference type="GO" id="GO:0019877">
    <property type="term" value="P:diaminopimelate biosynthetic process"/>
    <property type="evidence" value="ECO:0007669"/>
    <property type="project" value="UniProtKB-KW"/>
</dbReference>
<dbReference type="InterPro" id="IPR022663">
    <property type="entry name" value="DapB_C"/>
</dbReference>
<name>A0A2N9L838_9BACT</name>
<dbReference type="Proteomes" id="UP000239735">
    <property type="component" value="Unassembled WGS sequence"/>
</dbReference>
<dbReference type="PIRSF" id="PIRSF000161">
    <property type="entry name" value="DHPR"/>
    <property type="match status" value="1"/>
</dbReference>
<evidence type="ECO:0000256" key="7">
    <source>
        <dbReference type="ARBA" id="ARBA00023154"/>
    </source>
</evidence>
<evidence type="ECO:0000256" key="4">
    <source>
        <dbReference type="ARBA" id="ARBA00022915"/>
    </source>
</evidence>
<comment type="pathway">
    <text evidence="8">Amino-acid biosynthesis; L-lysine biosynthesis via DAP pathway; (S)-tetrahydrodipicolinate from L-aspartate: step 4/4.</text>
</comment>
<dbReference type="SUPFAM" id="SSF51735">
    <property type="entry name" value="NAD(P)-binding Rossmann-fold domains"/>
    <property type="match status" value="1"/>
</dbReference>
<evidence type="ECO:0000256" key="10">
    <source>
        <dbReference type="ARBA" id="ARBA00049080"/>
    </source>
</evidence>
<evidence type="ECO:0000256" key="9">
    <source>
        <dbReference type="ARBA" id="ARBA00038983"/>
    </source>
</evidence>
<comment type="catalytic activity">
    <reaction evidence="11">
        <text>(S)-2,3,4,5-tetrahydrodipicolinate + NAD(+) + H2O = (2S,4S)-4-hydroxy-2,3,4,5-tetrahydrodipicolinate + NADH + H(+)</text>
        <dbReference type="Rhea" id="RHEA:35323"/>
        <dbReference type="ChEBI" id="CHEBI:15377"/>
        <dbReference type="ChEBI" id="CHEBI:15378"/>
        <dbReference type="ChEBI" id="CHEBI:16845"/>
        <dbReference type="ChEBI" id="CHEBI:57540"/>
        <dbReference type="ChEBI" id="CHEBI:57945"/>
        <dbReference type="ChEBI" id="CHEBI:67139"/>
        <dbReference type="EC" id="1.17.1.8"/>
    </reaction>
</comment>
<dbReference type="Pfam" id="PF05173">
    <property type="entry name" value="DapB_C"/>
    <property type="match status" value="1"/>
</dbReference>
<evidence type="ECO:0000313" key="14">
    <source>
        <dbReference type="EMBL" id="SPE19468.1"/>
    </source>
</evidence>
<keyword evidence="4" id="KW-0220">Diaminopimelate biosynthesis</keyword>
<feature type="domain" description="Dihydrodipicolinate reductase C-terminal" evidence="13">
    <location>
        <begin position="108"/>
        <end position="218"/>
    </location>
</feature>
<dbReference type="Pfam" id="PF01113">
    <property type="entry name" value="DapB_N"/>
    <property type="match status" value="1"/>
</dbReference>
<dbReference type="PANTHER" id="PTHR20836:SF0">
    <property type="entry name" value="4-HYDROXY-TETRAHYDRODIPICOLINATE REDUCTASE 1, CHLOROPLASTIC-RELATED"/>
    <property type="match status" value="1"/>
</dbReference>
<dbReference type="OrthoDB" id="9790352at2"/>
<evidence type="ECO:0000256" key="3">
    <source>
        <dbReference type="ARBA" id="ARBA00022857"/>
    </source>
</evidence>
<dbReference type="GO" id="GO:0009089">
    <property type="term" value="P:lysine biosynthetic process via diaminopimelate"/>
    <property type="evidence" value="ECO:0007669"/>
    <property type="project" value="InterPro"/>
</dbReference>
<evidence type="ECO:0000313" key="15">
    <source>
        <dbReference type="Proteomes" id="UP000239735"/>
    </source>
</evidence>
<keyword evidence="6" id="KW-0520">NAD</keyword>
<dbReference type="SUPFAM" id="SSF55347">
    <property type="entry name" value="Glyceraldehyde-3-phosphate dehydrogenase-like, C-terminal domain"/>
    <property type="match status" value="1"/>
</dbReference>
<proteinExistence type="inferred from homology"/>
<evidence type="ECO:0000256" key="6">
    <source>
        <dbReference type="ARBA" id="ARBA00023027"/>
    </source>
</evidence>
<dbReference type="GO" id="GO:0008839">
    <property type="term" value="F:4-hydroxy-tetrahydrodipicolinate reductase"/>
    <property type="evidence" value="ECO:0007669"/>
    <property type="project" value="UniProtKB-EC"/>
</dbReference>
<keyword evidence="3" id="KW-0521">NADP</keyword>
<keyword evidence="7" id="KW-0457">Lysine biosynthesis</keyword>
<evidence type="ECO:0000256" key="2">
    <source>
        <dbReference type="ARBA" id="ARBA00022605"/>
    </source>
</evidence>
<evidence type="ECO:0000256" key="8">
    <source>
        <dbReference type="ARBA" id="ARBA00037922"/>
    </source>
</evidence>
<evidence type="ECO:0000256" key="11">
    <source>
        <dbReference type="ARBA" id="ARBA00049396"/>
    </source>
</evidence>
<dbReference type="InterPro" id="IPR023940">
    <property type="entry name" value="DHDPR_bac"/>
</dbReference>
<evidence type="ECO:0000259" key="13">
    <source>
        <dbReference type="Pfam" id="PF05173"/>
    </source>
</evidence>
<evidence type="ECO:0000256" key="1">
    <source>
        <dbReference type="ARBA" id="ARBA00006642"/>
    </source>
</evidence>
<dbReference type="AlphaFoldDB" id="A0A2N9L838"/>
<dbReference type="PANTHER" id="PTHR20836">
    <property type="entry name" value="DIHYDRODIPICOLINATE REDUCTASE"/>
    <property type="match status" value="1"/>
</dbReference>
<dbReference type="EC" id="1.17.1.8" evidence="9"/>
<keyword evidence="2" id="KW-0028">Amino-acid biosynthesis</keyword>
<dbReference type="GO" id="GO:0005829">
    <property type="term" value="C:cytosol"/>
    <property type="evidence" value="ECO:0007669"/>
    <property type="project" value="TreeGrafter"/>
</dbReference>
<organism evidence="14 15">
    <name type="scientific">Candidatus Sulfuritelmatomonas gaucii</name>
    <dbReference type="NCBI Taxonomy" id="2043161"/>
    <lineage>
        <taxon>Bacteria</taxon>
        <taxon>Pseudomonadati</taxon>
        <taxon>Acidobacteriota</taxon>
        <taxon>Terriglobia</taxon>
        <taxon>Terriglobales</taxon>
        <taxon>Acidobacteriaceae</taxon>
        <taxon>Candidatus Sulfuritelmatomonas</taxon>
    </lineage>
</organism>
<sequence>MLILVLGKGKTGTLVAEVARERGHGVRALDINENEHASALTAPSLAGVDVVVDFTAPEAAVENMRAVLALGGHIVVGTTGWYAKMNEMKALALQRDGGLLYGTNFSIGVQKLFRLTAELAKLDGYKFSIEETHHVTKLDAPSGTALTLKEIILGVRPGIDVPIESHRVGDAKGEHVVHAVSDHDTLELMHDAHSRRGFALGAVRGAEWLNGKHGAWEFREIFDQL</sequence>
<comment type="catalytic activity">
    <reaction evidence="10">
        <text>(S)-2,3,4,5-tetrahydrodipicolinate + NADP(+) + H2O = (2S,4S)-4-hydroxy-2,3,4,5-tetrahydrodipicolinate + NADPH + H(+)</text>
        <dbReference type="Rhea" id="RHEA:35331"/>
        <dbReference type="ChEBI" id="CHEBI:15377"/>
        <dbReference type="ChEBI" id="CHEBI:15378"/>
        <dbReference type="ChEBI" id="CHEBI:16845"/>
        <dbReference type="ChEBI" id="CHEBI:57783"/>
        <dbReference type="ChEBI" id="CHEBI:58349"/>
        <dbReference type="ChEBI" id="CHEBI:67139"/>
        <dbReference type="EC" id="1.17.1.8"/>
    </reaction>
</comment>
<feature type="domain" description="Dihydrodipicolinate reductase N-terminal" evidence="12">
    <location>
        <begin position="11"/>
        <end position="104"/>
    </location>
</feature>
<accession>A0A2N9L838</accession>
<dbReference type="EMBL" id="OKRB01000080">
    <property type="protein sequence ID" value="SPE19468.1"/>
    <property type="molecule type" value="Genomic_DNA"/>
</dbReference>
<protein>
    <recommendedName>
        <fullName evidence="9">4-hydroxy-tetrahydrodipicolinate reductase</fullName>
        <ecNumber evidence="9">1.17.1.8</ecNumber>
    </recommendedName>
</protein>
<reference evidence="15" key="1">
    <citation type="submission" date="2018-02" db="EMBL/GenBank/DDBJ databases">
        <authorList>
            <person name="Hausmann B."/>
        </authorList>
    </citation>
    <scope>NUCLEOTIDE SEQUENCE [LARGE SCALE GENOMIC DNA]</scope>
    <source>
        <strain evidence="15">Peat soil MAG SbA5</strain>
    </source>
</reference>
<gene>
    <name evidence="14" type="primary">dapB</name>
    <name evidence="14" type="ORF">SBA5_240051</name>
</gene>
<evidence type="ECO:0000259" key="12">
    <source>
        <dbReference type="Pfam" id="PF01113"/>
    </source>
</evidence>
<dbReference type="InterPro" id="IPR036291">
    <property type="entry name" value="NAD(P)-bd_dom_sf"/>
</dbReference>